<feature type="transmembrane region" description="Helical" evidence="1">
    <location>
        <begin position="85"/>
        <end position="102"/>
    </location>
</feature>
<evidence type="ECO:0000313" key="2">
    <source>
        <dbReference type="EMBL" id="MBA6155320.1"/>
    </source>
</evidence>
<dbReference type="Proteomes" id="UP000563906">
    <property type="component" value="Unassembled WGS sequence"/>
</dbReference>
<feature type="transmembrane region" description="Helical" evidence="1">
    <location>
        <begin position="46"/>
        <end position="65"/>
    </location>
</feature>
<reference evidence="2 3" key="1">
    <citation type="submission" date="2020-07" db="EMBL/GenBank/DDBJ databases">
        <title>Bacterium isolated from marine sediment.</title>
        <authorList>
            <person name="Shang D."/>
            <person name="Du Z.-J."/>
        </authorList>
    </citation>
    <scope>NUCLEOTIDE SEQUENCE [LARGE SCALE GENOMIC DNA]</scope>
    <source>
        <strain evidence="2 3">S7007</strain>
    </source>
</reference>
<dbReference type="InterPro" id="IPR025058">
    <property type="entry name" value="DUF3995"/>
</dbReference>
<comment type="caution">
    <text evidence="2">The sequence shown here is derived from an EMBL/GenBank/DDBJ whole genome shotgun (WGS) entry which is preliminary data.</text>
</comment>
<evidence type="ECO:0000313" key="3">
    <source>
        <dbReference type="Proteomes" id="UP000563906"/>
    </source>
</evidence>
<feature type="transmembrane region" description="Helical" evidence="1">
    <location>
        <begin position="6"/>
        <end position="25"/>
    </location>
</feature>
<proteinExistence type="predicted"/>
<name>A0A839ALS4_9FLAO</name>
<keyword evidence="1" id="KW-1133">Transmembrane helix</keyword>
<keyword evidence="1" id="KW-0472">Membrane</keyword>
<evidence type="ECO:0000256" key="1">
    <source>
        <dbReference type="SAM" id="Phobius"/>
    </source>
</evidence>
<dbReference type="EMBL" id="JACGLS010000001">
    <property type="protein sequence ID" value="MBA6155320.1"/>
    <property type="molecule type" value="Genomic_DNA"/>
</dbReference>
<keyword evidence="3" id="KW-1185">Reference proteome</keyword>
<dbReference type="AlphaFoldDB" id="A0A839ALS4"/>
<dbReference type="Pfam" id="PF13160">
    <property type="entry name" value="DUF3995"/>
    <property type="match status" value="1"/>
</dbReference>
<feature type="transmembrane region" description="Helical" evidence="1">
    <location>
        <begin position="123"/>
        <end position="141"/>
    </location>
</feature>
<keyword evidence="1" id="KW-0812">Transmembrane</keyword>
<protein>
    <submittedName>
        <fullName evidence="2">DUF3995 domain-containing protein</fullName>
    </submittedName>
</protein>
<organism evidence="2 3">
    <name type="scientific">Tenacibaculum pelagium</name>
    <dbReference type="NCBI Taxonomy" id="2759527"/>
    <lineage>
        <taxon>Bacteria</taxon>
        <taxon>Pseudomonadati</taxon>
        <taxon>Bacteroidota</taxon>
        <taxon>Flavobacteriia</taxon>
        <taxon>Flavobacteriales</taxon>
        <taxon>Flavobacteriaceae</taxon>
        <taxon>Tenacibaculum</taxon>
    </lineage>
</organism>
<gene>
    <name evidence="2" type="ORF">H3Z83_02100</name>
</gene>
<dbReference type="RefSeq" id="WP_182123824.1">
    <property type="nucleotide sequence ID" value="NZ_JACGLS010000001.1"/>
</dbReference>
<sequence length="142" mass="16400">MIYFLGWIAILQLIFISGIHFYWAFGGIWGMKDVSPTKTKDEKIICPPWIATLIVAVVMVGFTAIYAEKMKLVSLLFLPNWLLDYGMYIVVSIFIIRAIGEFNYVGFFKRIKNTRFAKNDTKYFSPLCLFLGVVGMLIEIYK</sequence>
<accession>A0A839ALS4</accession>